<dbReference type="InterPro" id="IPR011697">
    <property type="entry name" value="Peptidase_C26"/>
</dbReference>
<dbReference type="CDD" id="cd01745">
    <property type="entry name" value="GATase1_2"/>
    <property type="match status" value="1"/>
</dbReference>
<dbReference type="PANTHER" id="PTHR43235">
    <property type="entry name" value="GLUTAMINE AMIDOTRANSFERASE PB2B2.05-RELATED"/>
    <property type="match status" value="1"/>
</dbReference>
<comment type="caution">
    <text evidence="1">The sequence shown here is derived from an EMBL/GenBank/DDBJ whole genome shotgun (WGS) entry which is preliminary data.</text>
</comment>
<proteinExistence type="predicted"/>
<dbReference type="Proteomes" id="UP000234935">
    <property type="component" value="Unassembled WGS sequence"/>
</dbReference>
<organism evidence="1 2">
    <name type="scientific">Bifidobacterium anseris</name>
    <dbReference type="NCBI Taxonomy" id="2020963"/>
    <lineage>
        <taxon>Bacteria</taxon>
        <taxon>Bacillati</taxon>
        <taxon>Actinomycetota</taxon>
        <taxon>Actinomycetes</taxon>
        <taxon>Bifidobacteriales</taxon>
        <taxon>Bifidobacteriaceae</taxon>
        <taxon>Bifidobacterium</taxon>
    </lineage>
</organism>
<dbReference type="RefSeq" id="WP_101671003.1">
    <property type="nucleotide sequence ID" value="NZ_NMYC01000001.1"/>
</dbReference>
<sequence length="238" mass="26516">MKPVIAVMPLVDDARDSYWMLPGYFDALRQAGALPFMPALTRDADEIEQIFSMCDGLLLTGGHDVHPIRYGQQPRYPDMEFSEARDEMELRLLALALAADKPVFGICRGLQIMNVFFGGTLYQDLPHEFDSDVDHHQRPSYDRTVHDVRVVQGSPLHDVLAATLGEDGVLPVNSYHHQAVRKLGEGLRPMAISEDGLVEAVYAPASTFVQAVQWHPEFLHGSDEASRRILRAFTGACS</sequence>
<dbReference type="PROSITE" id="PS51273">
    <property type="entry name" value="GATASE_TYPE_1"/>
    <property type="match status" value="1"/>
</dbReference>
<dbReference type="GO" id="GO:0005829">
    <property type="term" value="C:cytosol"/>
    <property type="evidence" value="ECO:0007669"/>
    <property type="project" value="TreeGrafter"/>
</dbReference>
<dbReference type="OrthoDB" id="9813383at2"/>
<dbReference type="PANTHER" id="PTHR43235:SF1">
    <property type="entry name" value="GLUTAMINE AMIDOTRANSFERASE PB2B2.05-RELATED"/>
    <property type="match status" value="1"/>
</dbReference>
<dbReference type="GO" id="GO:0016811">
    <property type="term" value="F:hydrolase activity, acting on carbon-nitrogen (but not peptide) bonds, in linear amides"/>
    <property type="evidence" value="ECO:0007669"/>
    <property type="project" value="InterPro"/>
</dbReference>
<dbReference type="GO" id="GO:0016740">
    <property type="term" value="F:transferase activity"/>
    <property type="evidence" value="ECO:0007669"/>
    <property type="project" value="UniProtKB-KW"/>
</dbReference>
<dbReference type="EMBL" id="NMYC01000001">
    <property type="protein sequence ID" value="PLS28341.1"/>
    <property type="molecule type" value="Genomic_DNA"/>
</dbReference>
<protein>
    <submittedName>
        <fullName evidence="1">Amidotransferase</fullName>
    </submittedName>
</protein>
<dbReference type="SUPFAM" id="SSF52317">
    <property type="entry name" value="Class I glutamine amidotransferase-like"/>
    <property type="match status" value="1"/>
</dbReference>
<dbReference type="AlphaFoldDB" id="A0A2N5J297"/>
<reference evidence="1 2" key="1">
    <citation type="submission" date="2017-07" db="EMBL/GenBank/DDBJ databases">
        <title>Bifidobacterium novel species.</title>
        <authorList>
            <person name="Lugli G.A."/>
            <person name="Milani C."/>
            <person name="Duranti S."/>
            <person name="Mangifesta M."/>
        </authorList>
    </citation>
    <scope>NUCLEOTIDE SEQUENCE [LARGE SCALE GENOMIC DNA]</scope>
    <source>
        <strain evidence="2">Goo31D</strain>
    </source>
</reference>
<name>A0A2N5J297_9BIFI</name>
<gene>
    <name evidence="1" type="ORF">CGZ88_0503</name>
</gene>
<accession>A0A2N5J297</accession>
<evidence type="ECO:0000313" key="1">
    <source>
        <dbReference type="EMBL" id="PLS28341.1"/>
    </source>
</evidence>
<dbReference type="InterPro" id="IPR029062">
    <property type="entry name" value="Class_I_gatase-like"/>
</dbReference>
<evidence type="ECO:0000313" key="2">
    <source>
        <dbReference type="Proteomes" id="UP000234935"/>
    </source>
</evidence>
<dbReference type="Pfam" id="PF07722">
    <property type="entry name" value="Peptidase_C26"/>
    <property type="match status" value="1"/>
</dbReference>
<dbReference type="Gene3D" id="3.40.50.880">
    <property type="match status" value="1"/>
</dbReference>
<keyword evidence="1" id="KW-0808">Transferase</keyword>
<dbReference type="InterPro" id="IPR044668">
    <property type="entry name" value="PuuD-like"/>
</dbReference>
<keyword evidence="2" id="KW-1185">Reference proteome</keyword>